<comment type="caution">
    <text evidence="6">The sequence shown here is derived from an EMBL/GenBank/DDBJ whole genome shotgun (WGS) entry which is preliminary data.</text>
</comment>
<proteinExistence type="predicted"/>
<organism evidence="6 7">
    <name type="scientific">Mesonia aestuariivivens</name>
    <dbReference type="NCBI Taxonomy" id="2796128"/>
    <lineage>
        <taxon>Bacteria</taxon>
        <taxon>Pseudomonadati</taxon>
        <taxon>Bacteroidota</taxon>
        <taxon>Flavobacteriia</taxon>
        <taxon>Flavobacteriales</taxon>
        <taxon>Flavobacteriaceae</taxon>
        <taxon>Mesonia</taxon>
    </lineage>
</organism>
<evidence type="ECO:0000256" key="1">
    <source>
        <dbReference type="ARBA" id="ARBA00022829"/>
    </source>
</evidence>
<evidence type="ECO:0000313" key="7">
    <source>
        <dbReference type="Proteomes" id="UP000719267"/>
    </source>
</evidence>
<name>A0ABS6W5F0_9FLAO</name>
<dbReference type="PROSITE" id="PS51898">
    <property type="entry name" value="TYR_RECOMBINASE"/>
    <property type="match status" value="1"/>
</dbReference>
<dbReference type="Proteomes" id="UP000719267">
    <property type="component" value="Unassembled WGS sequence"/>
</dbReference>
<dbReference type="PROSITE" id="PS51900">
    <property type="entry name" value="CB"/>
    <property type="match status" value="1"/>
</dbReference>
<reference evidence="6 7" key="1">
    <citation type="submission" date="2021-07" db="EMBL/GenBank/DDBJ databases">
        <title>Mesonia aestuariivivens sp. nov., isolated from a tidal flat.</title>
        <authorList>
            <person name="Kim Y.-O."/>
            <person name="Yoon J.-H."/>
        </authorList>
    </citation>
    <scope>NUCLEOTIDE SEQUENCE [LARGE SCALE GENOMIC DNA]</scope>
    <source>
        <strain evidence="6 7">JHPTF-M18</strain>
    </source>
</reference>
<dbReference type="RefSeq" id="WP_219041370.1">
    <property type="nucleotide sequence ID" value="NZ_JAHWDF010000036.1"/>
</dbReference>
<evidence type="ECO:0000259" key="5">
    <source>
        <dbReference type="PROSITE" id="PS51900"/>
    </source>
</evidence>
<evidence type="ECO:0000313" key="6">
    <source>
        <dbReference type="EMBL" id="MBW2963090.1"/>
    </source>
</evidence>
<dbReference type="PANTHER" id="PTHR30349">
    <property type="entry name" value="PHAGE INTEGRASE-RELATED"/>
    <property type="match status" value="1"/>
</dbReference>
<dbReference type="InterPro" id="IPR050090">
    <property type="entry name" value="Tyrosine_recombinase_XerCD"/>
</dbReference>
<dbReference type="EMBL" id="JAHWDF010000036">
    <property type="protein sequence ID" value="MBW2963090.1"/>
    <property type="molecule type" value="Genomic_DNA"/>
</dbReference>
<evidence type="ECO:0000256" key="2">
    <source>
        <dbReference type="ARBA" id="ARBA00022908"/>
    </source>
</evidence>
<feature type="domain" description="Core-binding (CB)" evidence="5">
    <location>
        <begin position="16"/>
        <end position="104"/>
    </location>
</feature>
<accession>A0ABS6W5F0</accession>
<sequence>MGKPSRHVIHNQGYQKEAIEYRNYLLLLGYAEQTCQTKYLWLKEFFGWLESIGIGKLQDVTAVEIANFYEYIENRESHVTGQKLKQKSIYDILRNVQTFLGYALDLGKLKTNPASHLKFNYPDEEVERQIFTQDEIQQLYKSTENEQETCILHMGYGCGLRVNEISQLNKEDLRLTENLIIVQKGKNSKRRLVPVNDKISEELHFFLSTETERFVNTSKKNRQGNEQITNEKAVFINTKGRRMQEWTFNAILKKLVKRAFPLWGNGKGAIGMHTLRHSIATHLLENGMKLEQVQQFLGHSFIESTEIYTHISQNQINNLYDNSS</sequence>
<gene>
    <name evidence="6" type="ORF">KW502_14995</name>
</gene>
<keyword evidence="3" id="KW-0238">DNA-binding</keyword>
<keyword evidence="7" id="KW-1185">Reference proteome</keyword>
<dbReference type="Pfam" id="PF00589">
    <property type="entry name" value="Phage_integrase"/>
    <property type="match status" value="1"/>
</dbReference>
<keyword evidence="1" id="KW-0159">Chromosome partition</keyword>
<evidence type="ECO:0000256" key="3">
    <source>
        <dbReference type="PROSITE-ProRule" id="PRU01248"/>
    </source>
</evidence>
<feature type="domain" description="Tyr recombinase" evidence="4">
    <location>
        <begin position="126"/>
        <end position="321"/>
    </location>
</feature>
<evidence type="ECO:0000259" key="4">
    <source>
        <dbReference type="PROSITE" id="PS51898"/>
    </source>
</evidence>
<dbReference type="InterPro" id="IPR002104">
    <property type="entry name" value="Integrase_catalytic"/>
</dbReference>
<dbReference type="PANTHER" id="PTHR30349:SF81">
    <property type="entry name" value="TYROSINE RECOMBINASE XERC"/>
    <property type="match status" value="1"/>
</dbReference>
<dbReference type="InterPro" id="IPR044068">
    <property type="entry name" value="CB"/>
</dbReference>
<keyword evidence="2" id="KW-0229">DNA integration</keyword>
<protein>
    <submittedName>
        <fullName evidence="6">Tyrosine-type recombinase/integrase</fullName>
    </submittedName>
</protein>